<keyword evidence="3" id="KW-1185">Reference proteome</keyword>
<dbReference type="Proteomes" id="UP001346869">
    <property type="component" value="Unassembled WGS sequence"/>
</dbReference>
<comment type="caution">
    <text evidence="2">The sequence shown here is derived from an EMBL/GenBank/DDBJ whole genome shotgun (WGS) entry which is preliminary data.</text>
</comment>
<gene>
    <name evidence="2" type="ORF">PBY51_001981</name>
</gene>
<accession>A0AAN7WX20</accession>
<feature type="compositionally biased region" description="Basic residues" evidence="1">
    <location>
        <begin position="26"/>
        <end position="40"/>
    </location>
</feature>
<feature type="region of interest" description="Disordered" evidence="1">
    <location>
        <begin position="1"/>
        <end position="83"/>
    </location>
</feature>
<proteinExistence type="predicted"/>
<reference evidence="2 3" key="2">
    <citation type="journal article" date="2023" name="Mol. Biol. Evol.">
        <title>Genomics of Secondarily Temperate Adaptation in the Only Non-Antarctic Icefish.</title>
        <authorList>
            <person name="Rivera-Colon A.G."/>
            <person name="Rayamajhi N."/>
            <person name="Minhas B.F."/>
            <person name="Madrigal G."/>
            <person name="Bilyk K.T."/>
            <person name="Yoon V."/>
            <person name="Hune M."/>
            <person name="Gregory S."/>
            <person name="Cheng C.H.C."/>
            <person name="Catchen J.M."/>
        </authorList>
    </citation>
    <scope>NUCLEOTIDE SEQUENCE [LARGE SCALE GENOMIC DNA]</scope>
    <source>
        <strain evidence="2">JMC-PN-2008</strain>
    </source>
</reference>
<organism evidence="2 3">
    <name type="scientific">Eleginops maclovinus</name>
    <name type="common">Patagonian blennie</name>
    <name type="synonym">Eleginus maclovinus</name>
    <dbReference type="NCBI Taxonomy" id="56733"/>
    <lineage>
        <taxon>Eukaryota</taxon>
        <taxon>Metazoa</taxon>
        <taxon>Chordata</taxon>
        <taxon>Craniata</taxon>
        <taxon>Vertebrata</taxon>
        <taxon>Euteleostomi</taxon>
        <taxon>Actinopterygii</taxon>
        <taxon>Neopterygii</taxon>
        <taxon>Teleostei</taxon>
        <taxon>Neoteleostei</taxon>
        <taxon>Acanthomorphata</taxon>
        <taxon>Eupercaria</taxon>
        <taxon>Perciformes</taxon>
        <taxon>Notothenioidei</taxon>
        <taxon>Eleginopidae</taxon>
        <taxon>Eleginops</taxon>
    </lineage>
</organism>
<feature type="compositionally biased region" description="Basic and acidic residues" evidence="1">
    <location>
        <begin position="10"/>
        <end position="25"/>
    </location>
</feature>
<dbReference type="AlphaFoldDB" id="A0AAN7WX20"/>
<sequence length="83" mass="9344">MAHAASQLKKKADENLNAVEDEKEKKKAARKRSRELKKKVEKAEKEGLGEKQEKKERNGGMRAATGEREKGLRRVGLVESLLS</sequence>
<protein>
    <submittedName>
        <fullName evidence="2">Uncharacterized protein</fullName>
    </submittedName>
</protein>
<evidence type="ECO:0000256" key="1">
    <source>
        <dbReference type="SAM" id="MobiDB-lite"/>
    </source>
</evidence>
<evidence type="ECO:0000313" key="2">
    <source>
        <dbReference type="EMBL" id="KAK5851165.1"/>
    </source>
</evidence>
<name>A0AAN7WX20_ELEMC</name>
<reference evidence="2 3" key="1">
    <citation type="journal article" date="2023" name="Genes (Basel)">
        <title>Chromosome-Level Genome Assembly and Circadian Gene Repertoire of the Patagonia Blennie Eleginops maclovinus-The Closest Ancestral Proxy of Antarctic Cryonotothenioids.</title>
        <authorList>
            <person name="Cheng C.C."/>
            <person name="Rivera-Colon A.G."/>
            <person name="Minhas B.F."/>
            <person name="Wilson L."/>
            <person name="Rayamajhi N."/>
            <person name="Vargas-Chacoff L."/>
            <person name="Catchen J.M."/>
        </authorList>
    </citation>
    <scope>NUCLEOTIDE SEQUENCE [LARGE SCALE GENOMIC DNA]</scope>
    <source>
        <strain evidence="2">JMC-PN-2008</strain>
    </source>
</reference>
<dbReference type="EMBL" id="JAUZQC010000022">
    <property type="protein sequence ID" value="KAK5851165.1"/>
    <property type="molecule type" value="Genomic_DNA"/>
</dbReference>
<evidence type="ECO:0000313" key="3">
    <source>
        <dbReference type="Proteomes" id="UP001346869"/>
    </source>
</evidence>
<feature type="compositionally biased region" description="Basic and acidic residues" evidence="1">
    <location>
        <begin position="41"/>
        <end position="72"/>
    </location>
</feature>